<sequence>MFSRKEAPFLIKRNRPEFYDLEEGRYLCVLASGEQFVIKNGDYPTDQYSLVDELARITEESTSRGIPVTRLYQSAARVLKKIKLPNGKPGLNISDARYWAKQIASGSVWPEKLFPRWVFLSIAADLFFSHPFEENGPLYRRFQPGQRKKLIIRPSESELKEVDLRQEDVNKFLNETPPALIGKAIPVLGWFD</sequence>
<dbReference type="EMBL" id="BARS01036083">
    <property type="protein sequence ID" value="GAG25753.1"/>
    <property type="molecule type" value="Genomic_DNA"/>
</dbReference>
<dbReference type="AlphaFoldDB" id="X0WML1"/>
<comment type="caution">
    <text evidence="1">The sequence shown here is derived from an EMBL/GenBank/DDBJ whole genome shotgun (WGS) entry which is preliminary data.</text>
</comment>
<gene>
    <name evidence="1" type="ORF">S01H1_55501</name>
</gene>
<proteinExistence type="predicted"/>
<organism evidence="1">
    <name type="scientific">marine sediment metagenome</name>
    <dbReference type="NCBI Taxonomy" id="412755"/>
    <lineage>
        <taxon>unclassified sequences</taxon>
        <taxon>metagenomes</taxon>
        <taxon>ecological metagenomes</taxon>
    </lineage>
</organism>
<feature type="non-terminal residue" evidence="1">
    <location>
        <position position="192"/>
    </location>
</feature>
<evidence type="ECO:0000313" key="1">
    <source>
        <dbReference type="EMBL" id="GAG25753.1"/>
    </source>
</evidence>
<name>X0WML1_9ZZZZ</name>
<protein>
    <submittedName>
        <fullName evidence="1">Uncharacterized protein</fullName>
    </submittedName>
</protein>
<accession>X0WML1</accession>
<reference evidence="1" key="1">
    <citation type="journal article" date="2014" name="Front. Microbiol.">
        <title>High frequency of phylogenetically diverse reductive dehalogenase-homologous genes in deep subseafloor sedimentary metagenomes.</title>
        <authorList>
            <person name="Kawai M."/>
            <person name="Futagami T."/>
            <person name="Toyoda A."/>
            <person name="Takaki Y."/>
            <person name="Nishi S."/>
            <person name="Hori S."/>
            <person name="Arai W."/>
            <person name="Tsubouchi T."/>
            <person name="Morono Y."/>
            <person name="Uchiyama I."/>
            <person name="Ito T."/>
            <person name="Fujiyama A."/>
            <person name="Inagaki F."/>
            <person name="Takami H."/>
        </authorList>
    </citation>
    <scope>NUCLEOTIDE SEQUENCE</scope>
    <source>
        <strain evidence="1">Expedition CK06-06</strain>
    </source>
</reference>